<organism evidence="4 5">
    <name type="scientific">Cytobacillus oceanisediminis</name>
    <dbReference type="NCBI Taxonomy" id="665099"/>
    <lineage>
        <taxon>Bacteria</taxon>
        <taxon>Bacillati</taxon>
        <taxon>Bacillota</taxon>
        <taxon>Bacilli</taxon>
        <taxon>Bacillales</taxon>
        <taxon>Bacillaceae</taxon>
        <taxon>Cytobacillus</taxon>
    </lineage>
</organism>
<dbReference type="AlphaFoldDB" id="A0A2V2ZMF7"/>
<dbReference type="Gene3D" id="1.25.40.20">
    <property type="entry name" value="Ankyrin repeat-containing domain"/>
    <property type="match status" value="2"/>
</dbReference>
<dbReference type="Proteomes" id="UP000247150">
    <property type="component" value="Unassembled WGS sequence"/>
</dbReference>
<feature type="repeat" description="ANK" evidence="3">
    <location>
        <begin position="138"/>
        <end position="175"/>
    </location>
</feature>
<evidence type="ECO:0000256" key="3">
    <source>
        <dbReference type="PROSITE-ProRule" id="PRU00023"/>
    </source>
</evidence>
<evidence type="ECO:0000256" key="2">
    <source>
        <dbReference type="ARBA" id="ARBA00023043"/>
    </source>
</evidence>
<dbReference type="EMBL" id="QGTW01000013">
    <property type="protein sequence ID" value="PWW25465.1"/>
    <property type="molecule type" value="Genomic_DNA"/>
</dbReference>
<dbReference type="InterPro" id="IPR002110">
    <property type="entry name" value="Ankyrin_rpt"/>
</dbReference>
<feature type="repeat" description="ANK" evidence="3">
    <location>
        <begin position="38"/>
        <end position="70"/>
    </location>
</feature>
<comment type="caution">
    <text evidence="4">The sequence shown here is derived from an EMBL/GenBank/DDBJ whole genome shotgun (WGS) entry which is preliminary data.</text>
</comment>
<accession>A0A2V2ZMF7</accession>
<dbReference type="SUPFAM" id="SSF48403">
    <property type="entry name" value="Ankyrin repeat"/>
    <property type="match status" value="1"/>
</dbReference>
<sequence>MIKTNEYKIFFDAARTGDLESLKKFLELGTDINLQDKKKRTAILLAAMNKHYDVVKYLADAGADINRQDQTCLNPFLYGCIYGDLKLVRLMINAGADLNLVTRFGGVGITPASERGHIEVVRELLTSTDINVNHTNYCGWTPLIEAIVLNNGGPRQQAIIKLLLENGADTELADQYGVTPIELARRKGFKEIEEILLEAGAECAFEK</sequence>
<dbReference type="OrthoDB" id="9812708at2"/>
<proteinExistence type="predicted"/>
<evidence type="ECO:0000313" key="5">
    <source>
        <dbReference type="Proteomes" id="UP000247150"/>
    </source>
</evidence>
<evidence type="ECO:0000313" key="4">
    <source>
        <dbReference type="EMBL" id="PWW25465.1"/>
    </source>
</evidence>
<dbReference type="RefSeq" id="WP_110066663.1">
    <property type="nucleotide sequence ID" value="NZ_QGTW01000013.1"/>
</dbReference>
<dbReference type="Pfam" id="PF12796">
    <property type="entry name" value="Ank_2"/>
    <property type="match status" value="2"/>
</dbReference>
<dbReference type="InterPro" id="IPR036770">
    <property type="entry name" value="Ankyrin_rpt-contain_sf"/>
</dbReference>
<keyword evidence="2 3" id="KW-0040">ANK repeat</keyword>
<dbReference type="PROSITE" id="PS50088">
    <property type="entry name" value="ANK_REPEAT"/>
    <property type="match status" value="3"/>
</dbReference>
<gene>
    <name evidence="4" type="ORF">DFO73_11364</name>
</gene>
<dbReference type="PANTHER" id="PTHR24198:SF165">
    <property type="entry name" value="ANKYRIN REPEAT-CONTAINING PROTEIN-RELATED"/>
    <property type="match status" value="1"/>
</dbReference>
<dbReference type="PANTHER" id="PTHR24198">
    <property type="entry name" value="ANKYRIN REPEAT AND PROTEIN KINASE DOMAIN-CONTAINING PROTEIN"/>
    <property type="match status" value="1"/>
</dbReference>
<feature type="repeat" description="ANK" evidence="3">
    <location>
        <begin position="176"/>
        <end position="207"/>
    </location>
</feature>
<evidence type="ECO:0000256" key="1">
    <source>
        <dbReference type="ARBA" id="ARBA00022737"/>
    </source>
</evidence>
<dbReference type="PROSITE" id="PS50297">
    <property type="entry name" value="ANK_REP_REGION"/>
    <property type="match status" value="2"/>
</dbReference>
<dbReference type="SMART" id="SM00248">
    <property type="entry name" value="ANK"/>
    <property type="match status" value="6"/>
</dbReference>
<protein>
    <submittedName>
        <fullName evidence="4">Uncharacterized protein</fullName>
    </submittedName>
</protein>
<keyword evidence="1" id="KW-0677">Repeat</keyword>
<reference evidence="4 5" key="1">
    <citation type="submission" date="2018-05" db="EMBL/GenBank/DDBJ databases">
        <title>Freshwater and sediment microbial communities from various areas in North America, analyzing microbe dynamics in response to fracking.</title>
        <authorList>
            <person name="Lamendella R."/>
        </authorList>
    </citation>
    <scope>NUCLEOTIDE SEQUENCE [LARGE SCALE GENOMIC DNA]</scope>
    <source>
        <strain evidence="4 5">15_TX</strain>
    </source>
</reference>
<name>A0A2V2ZMF7_9BACI</name>